<name>A0A9Q5I1M3_SANBA</name>
<gene>
    <name evidence="2" type="ORF">A7U60_g3200</name>
</gene>
<sequence>MSSWFDLLAFTLIFAAFVGAIIGVRFVANQISSTMAATKESLKDRGLIVSDKGVSVRTSSRYSREDYVDATQRGFIKAMNAASFNKAGASSPSLSSDKEKEKRGSLSRIVPPSRSRDASSTSVNTIGDTSGSASASASGNGSGNGGKKKRLGLLRRGSES</sequence>
<reference evidence="2" key="1">
    <citation type="submission" date="2016-06" db="EMBL/GenBank/DDBJ databases">
        <title>Draft Genome sequence of the fungus Inonotus baumii.</title>
        <authorList>
            <person name="Zhu H."/>
            <person name="Lin W."/>
        </authorList>
    </citation>
    <scope>NUCLEOTIDE SEQUENCE</scope>
    <source>
        <strain evidence="2">821</strain>
    </source>
</reference>
<dbReference type="AlphaFoldDB" id="A0A9Q5I1M3"/>
<keyword evidence="3" id="KW-1185">Reference proteome</keyword>
<evidence type="ECO:0000256" key="1">
    <source>
        <dbReference type="SAM" id="MobiDB-lite"/>
    </source>
</evidence>
<feature type="region of interest" description="Disordered" evidence="1">
    <location>
        <begin position="85"/>
        <end position="160"/>
    </location>
</feature>
<accession>A0A9Q5I1M3</accession>
<dbReference type="EMBL" id="LNZH02000152">
    <property type="protein sequence ID" value="OCB89602.1"/>
    <property type="molecule type" value="Genomic_DNA"/>
</dbReference>
<feature type="compositionally biased region" description="Low complexity" evidence="1">
    <location>
        <begin position="130"/>
        <end position="139"/>
    </location>
</feature>
<evidence type="ECO:0000313" key="3">
    <source>
        <dbReference type="Proteomes" id="UP000757232"/>
    </source>
</evidence>
<dbReference type="Proteomes" id="UP000757232">
    <property type="component" value="Unassembled WGS sequence"/>
</dbReference>
<evidence type="ECO:0000313" key="2">
    <source>
        <dbReference type="EMBL" id="OCB89602.1"/>
    </source>
</evidence>
<organism evidence="2 3">
    <name type="scientific">Sanghuangporus baumii</name>
    <name type="common">Phellinus baumii</name>
    <dbReference type="NCBI Taxonomy" id="108892"/>
    <lineage>
        <taxon>Eukaryota</taxon>
        <taxon>Fungi</taxon>
        <taxon>Dikarya</taxon>
        <taxon>Basidiomycota</taxon>
        <taxon>Agaricomycotina</taxon>
        <taxon>Agaricomycetes</taxon>
        <taxon>Hymenochaetales</taxon>
        <taxon>Hymenochaetaceae</taxon>
        <taxon>Sanghuangporus</taxon>
    </lineage>
</organism>
<dbReference type="OrthoDB" id="2505950at2759"/>
<feature type="compositionally biased region" description="Polar residues" evidence="1">
    <location>
        <begin position="118"/>
        <end position="129"/>
    </location>
</feature>
<comment type="caution">
    <text evidence="2">The sequence shown here is derived from an EMBL/GenBank/DDBJ whole genome shotgun (WGS) entry which is preliminary data.</text>
</comment>
<proteinExistence type="predicted"/>
<protein>
    <submittedName>
        <fullName evidence="2">Uncharacterized protein</fullName>
    </submittedName>
</protein>